<name>A0A0C9WGX6_9AGAR</name>
<dbReference type="HOGENOM" id="CLU_2527833_0_0_1"/>
<dbReference type="EMBL" id="KN839248">
    <property type="protein sequence ID" value="KIJ90209.1"/>
    <property type="molecule type" value="Genomic_DNA"/>
</dbReference>
<evidence type="ECO:0000313" key="2">
    <source>
        <dbReference type="Proteomes" id="UP000054477"/>
    </source>
</evidence>
<evidence type="ECO:0000313" key="1">
    <source>
        <dbReference type="EMBL" id="KIJ90209.1"/>
    </source>
</evidence>
<accession>A0A0C9WGX6</accession>
<gene>
    <name evidence="1" type="ORF">K443DRAFT_566421</name>
</gene>
<sequence length="84" mass="9453">MHRGCLHLANPTHYTHLPASALHNLGVFHSSPIRLKYPTQSQRQVKVESYRDVGSSHKKEAADRILTPTMRTMRGQVFATKTAS</sequence>
<protein>
    <submittedName>
        <fullName evidence="1">Uncharacterized protein</fullName>
    </submittedName>
</protein>
<reference evidence="1 2" key="1">
    <citation type="submission" date="2014-04" db="EMBL/GenBank/DDBJ databases">
        <authorList>
            <consortium name="DOE Joint Genome Institute"/>
            <person name="Kuo A."/>
            <person name="Kohler A."/>
            <person name="Nagy L.G."/>
            <person name="Floudas D."/>
            <person name="Copeland A."/>
            <person name="Barry K.W."/>
            <person name="Cichocki N."/>
            <person name="Veneault-Fourrey C."/>
            <person name="LaButti K."/>
            <person name="Lindquist E.A."/>
            <person name="Lipzen A."/>
            <person name="Lundell T."/>
            <person name="Morin E."/>
            <person name="Murat C."/>
            <person name="Sun H."/>
            <person name="Tunlid A."/>
            <person name="Henrissat B."/>
            <person name="Grigoriev I.V."/>
            <person name="Hibbett D.S."/>
            <person name="Martin F."/>
            <person name="Nordberg H.P."/>
            <person name="Cantor M.N."/>
            <person name="Hua S.X."/>
        </authorList>
    </citation>
    <scope>NUCLEOTIDE SEQUENCE [LARGE SCALE GENOMIC DNA]</scope>
    <source>
        <strain evidence="1 2">LaAM-08-1</strain>
    </source>
</reference>
<dbReference type="AlphaFoldDB" id="A0A0C9WGX6"/>
<keyword evidence="2" id="KW-1185">Reference proteome</keyword>
<reference evidence="2" key="2">
    <citation type="submission" date="2015-01" db="EMBL/GenBank/DDBJ databases">
        <title>Evolutionary Origins and Diversification of the Mycorrhizal Mutualists.</title>
        <authorList>
            <consortium name="DOE Joint Genome Institute"/>
            <consortium name="Mycorrhizal Genomics Consortium"/>
            <person name="Kohler A."/>
            <person name="Kuo A."/>
            <person name="Nagy L.G."/>
            <person name="Floudas D."/>
            <person name="Copeland A."/>
            <person name="Barry K.W."/>
            <person name="Cichocki N."/>
            <person name="Veneault-Fourrey C."/>
            <person name="LaButti K."/>
            <person name="Lindquist E.A."/>
            <person name="Lipzen A."/>
            <person name="Lundell T."/>
            <person name="Morin E."/>
            <person name="Murat C."/>
            <person name="Riley R."/>
            <person name="Ohm R."/>
            <person name="Sun H."/>
            <person name="Tunlid A."/>
            <person name="Henrissat B."/>
            <person name="Grigoriev I.V."/>
            <person name="Hibbett D.S."/>
            <person name="Martin F."/>
        </authorList>
    </citation>
    <scope>NUCLEOTIDE SEQUENCE [LARGE SCALE GENOMIC DNA]</scope>
    <source>
        <strain evidence="2">LaAM-08-1</strain>
    </source>
</reference>
<proteinExistence type="predicted"/>
<dbReference type="Proteomes" id="UP000054477">
    <property type="component" value="Unassembled WGS sequence"/>
</dbReference>
<organism evidence="1 2">
    <name type="scientific">Laccaria amethystina LaAM-08-1</name>
    <dbReference type="NCBI Taxonomy" id="1095629"/>
    <lineage>
        <taxon>Eukaryota</taxon>
        <taxon>Fungi</taxon>
        <taxon>Dikarya</taxon>
        <taxon>Basidiomycota</taxon>
        <taxon>Agaricomycotina</taxon>
        <taxon>Agaricomycetes</taxon>
        <taxon>Agaricomycetidae</taxon>
        <taxon>Agaricales</taxon>
        <taxon>Agaricineae</taxon>
        <taxon>Hydnangiaceae</taxon>
        <taxon>Laccaria</taxon>
    </lineage>
</organism>